<evidence type="ECO:0000313" key="2">
    <source>
        <dbReference type="EMBL" id="CAD9418129.1"/>
    </source>
</evidence>
<proteinExistence type="predicted"/>
<protein>
    <submittedName>
        <fullName evidence="2">Uncharacterized protein</fullName>
    </submittedName>
</protein>
<name>A0A7S2C7P4_9EUKA</name>
<organism evidence="2">
    <name type="scientific">Haptolina brevifila</name>
    <dbReference type="NCBI Taxonomy" id="156173"/>
    <lineage>
        <taxon>Eukaryota</taxon>
        <taxon>Haptista</taxon>
        <taxon>Haptophyta</taxon>
        <taxon>Prymnesiophyceae</taxon>
        <taxon>Prymnesiales</taxon>
        <taxon>Prymnesiaceae</taxon>
        <taxon>Haptolina</taxon>
    </lineage>
</organism>
<dbReference type="EMBL" id="HBGU01012723">
    <property type="protein sequence ID" value="CAD9418129.1"/>
    <property type="molecule type" value="Transcribed_RNA"/>
</dbReference>
<accession>A0A7S2C7P4</accession>
<gene>
    <name evidence="2" type="ORF">CBRE1094_LOCUS6953</name>
</gene>
<feature type="compositionally biased region" description="Basic and acidic residues" evidence="1">
    <location>
        <begin position="28"/>
        <end position="42"/>
    </location>
</feature>
<dbReference type="AlphaFoldDB" id="A0A7S2C7P4"/>
<feature type="compositionally biased region" description="Polar residues" evidence="1">
    <location>
        <begin position="118"/>
        <end position="136"/>
    </location>
</feature>
<sequence length="211" mass="22537">MAALDAALEFGSDLRDLGSGTLKAFTSRQDDAERSVATDTTDRTIQLRRRVPLGDGQKDPSPPPISRQSGVHEPIAFGADTLQGFAMGAPPKGYPAPLSARAQSPRIGESHWDRSTRPKQQQSENVPPGQPLSQPSEWKISDDMLNQKWGTVLRTLQPAALDNNANDGSLSARLGHQDCHARSGVSTPLYGYSGGGHLSARPSGYGVRPGM</sequence>
<feature type="region of interest" description="Disordered" evidence="1">
    <location>
        <begin position="26"/>
        <end position="141"/>
    </location>
</feature>
<evidence type="ECO:0000256" key="1">
    <source>
        <dbReference type="SAM" id="MobiDB-lite"/>
    </source>
</evidence>
<reference evidence="2" key="1">
    <citation type="submission" date="2021-01" db="EMBL/GenBank/DDBJ databases">
        <authorList>
            <person name="Corre E."/>
            <person name="Pelletier E."/>
            <person name="Niang G."/>
            <person name="Scheremetjew M."/>
            <person name="Finn R."/>
            <person name="Kale V."/>
            <person name="Holt S."/>
            <person name="Cochrane G."/>
            <person name="Meng A."/>
            <person name="Brown T."/>
            <person name="Cohen L."/>
        </authorList>
    </citation>
    <scope>NUCLEOTIDE SEQUENCE</scope>
    <source>
        <strain evidence="2">UTEX LB 985</strain>
    </source>
</reference>